<sequence length="149" mass="17145">MDSYLNIVSLALAIAALVPVLVPATRVRFWTLTAAALSLIVLLGFYQSYQEYSARKSVIAVHDEIWHFLTKYRSGLTYEQIYDNLYYRSLPIANLAINSMVDSGRVLTEKIEVTDTEGNKYLVRRYYRNFGDYFSRIGAYYVSLSRSLI</sequence>
<organism evidence="2 3">
    <name type="scientific">Methylomonas methanica</name>
    <dbReference type="NCBI Taxonomy" id="421"/>
    <lineage>
        <taxon>Bacteria</taxon>
        <taxon>Pseudomonadati</taxon>
        <taxon>Pseudomonadota</taxon>
        <taxon>Gammaproteobacteria</taxon>
        <taxon>Methylococcales</taxon>
        <taxon>Methylococcaceae</taxon>
        <taxon>Methylomonas</taxon>
    </lineage>
</organism>
<feature type="transmembrane region" description="Helical" evidence="1">
    <location>
        <begin position="6"/>
        <end position="22"/>
    </location>
</feature>
<proteinExistence type="predicted"/>
<keyword evidence="1" id="KW-1133">Transmembrane helix</keyword>
<reference evidence="2 3" key="1">
    <citation type="submission" date="2016-03" db="EMBL/GenBank/DDBJ databases">
        <authorList>
            <person name="Ploux O."/>
        </authorList>
    </citation>
    <scope>NUCLEOTIDE SEQUENCE [LARGE SCALE GENOMIC DNA]</scope>
    <source>
        <strain evidence="2 3">R-45371</strain>
    </source>
</reference>
<name>A0A177MNP8_METMH</name>
<evidence type="ECO:0000256" key="1">
    <source>
        <dbReference type="SAM" id="Phobius"/>
    </source>
</evidence>
<dbReference type="Proteomes" id="UP000077763">
    <property type="component" value="Unassembled WGS sequence"/>
</dbReference>
<keyword evidence="1" id="KW-0812">Transmembrane</keyword>
<dbReference type="AlphaFoldDB" id="A0A177MNP8"/>
<feature type="transmembrane region" description="Helical" evidence="1">
    <location>
        <begin position="29"/>
        <end position="49"/>
    </location>
</feature>
<gene>
    <name evidence="2" type="ORF">A1353_08885</name>
</gene>
<comment type="caution">
    <text evidence="2">The sequence shown here is derived from an EMBL/GenBank/DDBJ whole genome shotgun (WGS) entry which is preliminary data.</text>
</comment>
<accession>A0A177MNP8</accession>
<evidence type="ECO:0000313" key="3">
    <source>
        <dbReference type="Proteomes" id="UP000077763"/>
    </source>
</evidence>
<dbReference type="RefSeq" id="WP_064035977.1">
    <property type="nucleotide sequence ID" value="NZ_LUUH01000035.1"/>
</dbReference>
<evidence type="ECO:0000313" key="2">
    <source>
        <dbReference type="EMBL" id="OAI06540.1"/>
    </source>
</evidence>
<keyword evidence="1" id="KW-0472">Membrane</keyword>
<dbReference type="EMBL" id="LUUH01000035">
    <property type="protein sequence ID" value="OAI06540.1"/>
    <property type="molecule type" value="Genomic_DNA"/>
</dbReference>
<protein>
    <submittedName>
        <fullName evidence="2">Uncharacterized protein</fullName>
    </submittedName>
</protein>